<dbReference type="GeneID" id="40305793"/>
<evidence type="ECO:0000256" key="1">
    <source>
        <dbReference type="SAM" id="MobiDB-lite"/>
    </source>
</evidence>
<feature type="transmembrane region" description="Helical" evidence="2">
    <location>
        <begin position="574"/>
        <end position="597"/>
    </location>
</feature>
<feature type="compositionally biased region" description="Acidic residues" evidence="1">
    <location>
        <begin position="305"/>
        <end position="314"/>
    </location>
</feature>
<comment type="caution">
    <text evidence="3">The sequence shown here is derived from an EMBL/GenBank/DDBJ whole genome shotgun (WGS) entry which is preliminary data.</text>
</comment>
<keyword evidence="2" id="KW-1133">Transmembrane helix</keyword>
<feature type="compositionally biased region" description="Low complexity" evidence="1">
    <location>
        <begin position="407"/>
        <end position="421"/>
    </location>
</feature>
<name>A0A2A9MKD3_BESBE</name>
<feature type="transmembrane region" description="Helical" evidence="2">
    <location>
        <begin position="529"/>
        <end position="553"/>
    </location>
</feature>
<feature type="compositionally biased region" description="Basic and acidic residues" evidence="1">
    <location>
        <begin position="80"/>
        <end position="91"/>
    </location>
</feature>
<feature type="compositionally biased region" description="Basic residues" evidence="1">
    <location>
        <begin position="171"/>
        <end position="186"/>
    </location>
</feature>
<dbReference type="OrthoDB" id="330414at2759"/>
<dbReference type="VEuPathDB" id="ToxoDB:BESB_007310"/>
<keyword evidence="2" id="KW-0472">Membrane</keyword>
<dbReference type="EMBL" id="NWUJ01000001">
    <property type="protein sequence ID" value="PFH38389.1"/>
    <property type="molecule type" value="Genomic_DNA"/>
</dbReference>
<feature type="region of interest" description="Disordered" evidence="1">
    <location>
        <begin position="27"/>
        <end position="193"/>
    </location>
</feature>
<evidence type="ECO:0000313" key="4">
    <source>
        <dbReference type="Proteomes" id="UP000224006"/>
    </source>
</evidence>
<protein>
    <recommendedName>
        <fullName evidence="5">Transmembrane protein</fullName>
    </recommendedName>
</protein>
<feature type="compositionally biased region" description="Basic and acidic residues" evidence="1">
    <location>
        <begin position="44"/>
        <end position="66"/>
    </location>
</feature>
<feature type="compositionally biased region" description="Polar residues" evidence="1">
    <location>
        <begin position="125"/>
        <end position="134"/>
    </location>
</feature>
<evidence type="ECO:0000313" key="3">
    <source>
        <dbReference type="EMBL" id="PFH38389.1"/>
    </source>
</evidence>
<organism evidence="3 4">
    <name type="scientific">Besnoitia besnoiti</name>
    <name type="common">Apicomplexan protozoan</name>
    <dbReference type="NCBI Taxonomy" id="94643"/>
    <lineage>
        <taxon>Eukaryota</taxon>
        <taxon>Sar</taxon>
        <taxon>Alveolata</taxon>
        <taxon>Apicomplexa</taxon>
        <taxon>Conoidasida</taxon>
        <taxon>Coccidia</taxon>
        <taxon>Eucoccidiorida</taxon>
        <taxon>Eimeriorina</taxon>
        <taxon>Sarcocystidae</taxon>
        <taxon>Besnoitia</taxon>
    </lineage>
</organism>
<dbReference type="Proteomes" id="UP000224006">
    <property type="component" value="Chromosome I"/>
</dbReference>
<keyword evidence="2" id="KW-0812">Transmembrane</keyword>
<accession>A0A2A9MKD3</accession>
<feature type="region of interest" description="Disordered" evidence="1">
    <location>
        <begin position="332"/>
        <end position="351"/>
    </location>
</feature>
<feature type="compositionally biased region" description="Basic and acidic residues" evidence="1">
    <location>
        <begin position="147"/>
        <end position="167"/>
    </location>
</feature>
<feature type="compositionally biased region" description="Basic and acidic residues" evidence="1">
    <location>
        <begin position="422"/>
        <end position="431"/>
    </location>
</feature>
<feature type="compositionally biased region" description="Basic and acidic residues" evidence="1">
    <location>
        <begin position="367"/>
        <end position="392"/>
    </location>
</feature>
<keyword evidence="4" id="KW-1185">Reference proteome</keyword>
<dbReference type="AlphaFoldDB" id="A0A2A9MKD3"/>
<feature type="transmembrane region" description="Helical" evidence="2">
    <location>
        <begin position="491"/>
        <end position="517"/>
    </location>
</feature>
<feature type="region of interest" description="Disordered" evidence="1">
    <location>
        <begin position="304"/>
        <end position="326"/>
    </location>
</feature>
<evidence type="ECO:0000256" key="2">
    <source>
        <dbReference type="SAM" id="Phobius"/>
    </source>
</evidence>
<reference evidence="3 4" key="1">
    <citation type="submission" date="2017-09" db="EMBL/GenBank/DDBJ databases">
        <title>Genome sequencing of Besnoitia besnoiti strain Bb-Ger1.</title>
        <authorList>
            <person name="Schares G."/>
            <person name="Venepally P."/>
            <person name="Lorenzi H.A."/>
        </authorList>
    </citation>
    <scope>NUCLEOTIDE SEQUENCE [LARGE SCALE GENOMIC DNA]</scope>
    <source>
        <strain evidence="3 4">Bb-Ger1</strain>
    </source>
</reference>
<evidence type="ECO:0008006" key="5">
    <source>
        <dbReference type="Google" id="ProtNLM"/>
    </source>
</evidence>
<feature type="compositionally biased region" description="Polar residues" evidence="1">
    <location>
        <begin position="100"/>
        <end position="109"/>
    </location>
</feature>
<proteinExistence type="predicted"/>
<feature type="region of interest" description="Disordered" evidence="1">
    <location>
        <begin position="365"/>
        <end position="431"/>
    </location>
</feature>
<dbReference type="KEGG" id="bbes:BESB_007310"/>
<gene>
    <name evidence="3" type="ORF">BESB_007310</name>
</gene>
<dbReference type="RefSeq" id="XP_029222398.1">
    <property type="nucleotide sequence ID" value="XM_029359485.1"/>
</dbReference>
<sequence length="740" mass="80646">MSCQCSGGLQSQDPRFSDVSSAFVSMAENEDLKSERSAFMLQSTEHDEPKTHDKEAQVDPADHAALDEAAAPFHQRQTSTHHDEDETRQQEEEAEAALPQNPSLQGDQANSDEKPVEIIPLRKTSPGSEILTQPDTHRSHCPRNSSAHHDDQKQDTATDEDTLRKDLNSSAKRKKRPARAALRRLSRTMSRTSDSVRSVRRILGKKGDEVQNLWNFILRQAMGISSLFGLLSLLFLSMAVVSSSWRHHEFKFEDRNGNNTISVYCGLDSVRRVHQLKRFNETGTLYLLDKPKKYTELIDSPYCQEEPDATEESAESAPSSKKGEDAATEIIEENEERDSQASSRRLSEVEDAEALAREQLRGIAGRVARDADDSLPREREESAEEDFPRQATEDGSLDNPSSSEDMAAGTGTEPSSTSSEANESRRKVEEKPSGILADLALAPFQVIFGRDPAASGSMTEDLARVRRTLLGPAVYELNCRYLPDLKRAGEALWSMIIPAFVFSALGLLCGWLCTSWGRYLTSGLVPPTFALKLLGSVSWIVSLALLVAGLGAWGTISDVAACVSAPGGSTVCKLGISSAVAVTALALNLLATTWFAVHFTDRHITALNLATSDDLHENSQSNEKELGILQADDPDLEAGRKDARRHSSDGSNIPKIFVGNAEEVPSSGAADSHHEQRGHSNPLRNLIRHIVQLATTLLLTLLPPAMVAISPPALRPAAPQAAAIIASSISEVVSELAEKI</sequence>